<keyword evidence="1" id="KW-0812">Transmembrane</keyword>
<dbReference type="EMBL" id="AAXW01000088">
    <property type="protein sequence ID" value="EAZ88356.1"/>
    <property type="molecule type" value="Genomic_DNA"/>
</dbReference>
<reference evidence="2 3" key="1">
    <citation type="submission" date="2007-03" db="EMBL/GenBank/DDBJ databases">
        <authorList>
            <person name="Stal L."/>
            <person name="Ferriera S."/>
            <person name="Johnson J."/>
            <person name="Kravitz S."/>
            <person name="Beeson K."/>
            <person name="Sutton G."/>
            <person name="Rogers Y.-H."/>
            <person name="Friedman R."/>
            <person name="Frazier M."/>
            <person name="Venter J.C."/>
        </authorList>
    </citation>
    <scope>NUCLEOTIDE SEQUENCE [LARGE SCALE GENOMIC DNA]</scope>
    <source>
        <strain evidence="2 3">CCY0110</strain>
    </source>
</reference>
<name>A3IYU5_9CHRO</name>
<evidence type="ECO:0000313" key="2">
    <source>
        <dbReference type="EMBL" id="EAZ88356.1"/>
    </source>
</evidence>
<organism evidence="2 3">
    <name type="scientific">Crocosphaera chwakensis CCY0110</name>
    <dbReference type="NCBI Taxonomy" id="391612"/>
    <lineage>
        <taxon>Bacteria</taxon>
        <taxon>Bacillati</taxon>
        <taxon>Cyanobacteriota</taxon>
        <taxon>Cyanophyceae</taxon>
        <taxon>Oscillatoriophycideae</taxon>
        <taxon>Chroococcales</taxon>
        <taxon>Aphanothecaceae</taxon>
        <taxon>Crocosphaera</taxon>
        <taxon>Crocosphaera chwakensis</taxon>
    </lineage>
</organism>
<protein>
    <submittedName>
        <fullName evidence="2">Uncharacterized protein</fullName>
    </submittedName>
</protein>
<accession>A3IYU5</accession>
<keyword evidence="1" id="KW-0472">Membrane</keyword>
<sequence>MVIFYTEKIGDKMKKHSTSQVSEDTIVFPQTNTLTSSNNSSYSTLLSPLAFLVFYLFIIYLISRFVIYPCFSYLYLNRRLPSWFYDE</sequence>
<comment type="caution">
    <text evidence="2">The sequence shown here is derived from an EMBL/GenBank/DDBJ whole genome shotgun (WGS) entry which is preliminary data.</text>
</comment>
<dbReference type="AlphaFoldDB" id="A3IYU5"/>
<feature type="transmembrane region" description="Helical" evidence="1">
    <location>
        <begin position="49"/>
        <end position="76"/>
    </location>
</feature>
<dbReference type="Proteomes" id="UP000003781">
    <property type="component" value="Unassembled WGS sequence"/>
</dbReference>
<evidence type="ECO:0000313" key="3">
    <source>
        <dbReference type="Proteomes" id="UP000003781"/>
    </source>
</evidence>
<keyword evidence="3" id="KW-1185">Reference proteome</keyword>
<evidence type="ECO:0000256" key="1">
    <source>
        <dbReference type="SAM" id="Phobius"/>
    </source>
</evidence>
<keyword evidence="1" id="KW-1133">Transmembrane helix</keyword>
<gene>
    <name evidence="2" type="ORF">CY0110_31090</name>
</gene>
<proteinExistence type="predicted"/>